<feature type="domain" description="Proliferating cell nuclear antigen PCNA C-terminal" evidence="1">
    <location>
        <begin position="61"/>
        <end position="87"/>
    </location>
</feature>
<gene>
    <name evidence="2" type="ORF">U9M48_038975</name>
</gene>
<feature type="domain" description="Proliferating cell nuclear antigen PCNA C-terminal" evidence="1">
    <location>
        <begin position="97"/>
        <end position="159"/>
    </location>
</feature>
<dbReference type="Gene3D" id="3.10.150.10">
    <property type="entry name" value="DNA Polymerase III, subunit A, domain 2"/>
    <property type="match status" value="2"/>
</dbReference>
<dbReference type="EMBL" id="CP144753">
    <property type="protein sequence ID" value="WVZ92945.1"/>
    <property type="molecule type" value="Genomic_DNA"/>
</dbReference>
<dbReference type="SUPFAM" id="SSF55979">
    <property type="entry name" value="DNA clamp"/>
    <property type="match status" value="1"/>
</dbReference>
<sequence length="198" mass="22819">MANAFRCANNDDTFTIKFEEEWFDIVTFMFESPEDGEMMYFVFDFVGVNGVPLEIPESTGSEYQAIVRMPSAKFMRICNKLSSFGDSGDRDTTDALPDDRGLIEMKEMVSLTFDLRCMNSFSKASVLSDQVTISLSSELPAVFEYKIAEMGYIRYYMLPRMAKEEMQNEGDEMQRIAKEDKMQIEGDEMQRIAKEDKM</sequence>
<dbReference type="PANTHER" id="PTHR11352:SF0">
    <property type="entry name" value="PROLIFERATING CELL NUCLEAR ANTIGEN"/>
    <property type="match status" value="1"/>
</dbReference>
<dbReference type="GO" id="GO:0006275">
    <property type="term" value="P:regulation of DNA replication"/>
    <property type="evidence" value="ECO:0007669"/>
    <property type="project" value="InterPro"/>
</dbReference>
<dbReference type="GO" id="GO:0006298">
    <property type="term" value="P:mismatch repair"/>
    <property type="evidence" value="ECO:0007669"/>
    <property type="project" value="TreeGrafter"/>
</dbReference>
<evidence type="ECO:0000313" key="3">
    <source>
        <dbReference type="Proteomes" id="UP001341281"/>
    </source>
</evidence>
<dbReference type="GO" id="GO:0019985">
    <property type="term" value="P:translesion synthesis"/>
    <property type="evidence" value="ECO:0007669"/>
    <property type="project" value="TreeGrafter"/>
</dbReference>
<dbReference type="InterPro" id="IPR022649">
    <property type="entry name" value="Pr_cel_nuc_antig_C"/>
</dbReference>
<name>A0AAQ3UMP0_PASNO</name>
<dbReference type="GO" id="GO:0030337">
    <property type="term" value="F:DNA polymerase processivity factor activity"/>
    <property type="evidence" value="ECO:0007669"/>
    <property type="project" value="InterPro"/>
</dbReference>
<organism evidence="2 3">
    <name type="scientific">Paspalum notatum var. saurae</name>
    <dbReference type="NCBI Taxonomy" id="547442"/>
    <lineage>
        <taxon>Eukaryota</taxon>
        <taxon>Viridiplantae</taxon>
        <taxon>Streptophyta</taxon>
        <taxon>Embryophyta</taxon>
        <taxon>Tracheophyta</taxon>
        <taxon>Spermatophyta</taxon>
        <taxon>Magnoliopsida</taxon>
        <taxon>Liliopsida</taxon>
        <taxon>Poales</taxon>
        <taxon>Poaceae</taxon>
        <taxon>PACMAD clade</taxon>
        <taxon>Panicoideae</taxon>
        <taxon>Andropogonodae</taxon>
        <taxon>Paspaleae</taxon>
        <taxon>Paspalinae</taxon>
        <taxon>Paspalum</taxon>
    </lineage>
</organism>
<dbReference type="GO" id="GO:0003677">
    <property type="term" value="F:DNA binding"/>
    <property type="evidence" value="ECO:0007669"/>
    <property type="project" value="InterPro"/>
</dbReference>
<evidence type="ECO:0000259" key="1">
    <source>
        <dbReference type="Pfam" id="PF02747"/>
    </source>
</evidence>
<dbReference type="InterPro" id="IPR046938">
    <property type="entry name" value="DNA_clamp_sf"/>
</dbReference>
<dbReference type="PANTHER" id="PTHR11352">
    <property type="entry name" value="PROLIFERATING CELL NUCLEAR ANTIGEN"/>
    <property type="match status" value="1"/>
</dbReference>
<accession>A0AAQ3UMP0</accession>
<evidence type="ECO:0000313" key="2">
    <source>
        <dbReference type="EMBL" id="WVZ92945.1"/>
    </source>
</evidence>
<proteinExistence type="predicted"/>
<dbReference type="GO" id="GO:0043626">
    <property type="term" value="C:PCNA complex"/>
    <property type="evidence" value="ECO:0007669"/>
    <property type="project" value="TreeGrafter"/>
</dbReference>
<dbReference type="Pfam" id="PF02747">
    <property type="entry name" value="PCNA_C"/>
    <property type="match status" value="2"/>
</dbReference>
<dbReference type="GO" id="GO:0006272">
    <property type="term" value="P:leading strand elongation"/>
    <property type="evidence" value="ECO:0007669"/>
    <property type="project" value="TreeGrafter"/>
</dbReference>
<keyword evidence="3" id="KW-1185">Reference proteome</keyword>
<dbReference type="AlphaFoldDB" id="A0AAQ3UMP0"/>
<reference evidence="2 3" key="1">
    <citation type="submission" date="2024-02" db="EMBL/GenBank/DDBJ databases">
        <title>High-quality chromosome-scale genome assembly of Pensacola bahiagrass (Paspalum notatum Flugge var. saurae).</title>
        <authorList>
            <person name="Vega J.M."/>
            <person name="Podio M."/>
            <person name="Orjuela J."/>
            <person name="Siena L.A."/>
            <person name="Pessino S.C."/>
            <person name="Combes M.C."/>
            <person name="Mariac C."/>
            <person name="Albertini E."/>
            <person name="Pupilli F."/>
            <person name="Ortiz J.P.A."/>
            <person name="Leblanc O."/>
        </authorList>
    </citation>
    <scope>NUCLEOTIDE SEQUENCE [LARGE SCALE GENOMIC DNA]</scope>
    <source>
        <strain evidence="2">R1</strain>
        <tissue evidence="2">Leaf</tissue>
    </source>
</reference>
<dbReference type="Proteomes" id="UP001341281">
    <property type="component" value="Chromosome 09"/>
</dbReference>
<protein>
    <recommendedName>
        <fullName evidence="1">Proliferating cell nuclear antigen PCNA C-terminal domain-containing protein</fullName>
    </recommendedName>
</protein>
<dbReference type="InterPro" id="IPR000730">
    <property type="entry name" value="Pr_cel_nuc_antig"/>
</dbReference>